<evidence type="ECO:0000256" key="2">
    <source>
        <dbReference type="ARBA" id="ARBA00022801"/>
    </source>
</evidence>
<protein>
    <submittedName>
        <fullName evidence="7">Glycoside hydrolase family 5 protein</fullName>
    </submittedName>
</protein>
<sequence>MTSRRAVLAGLASLAALGPAQAASKIDRDIPLFRRGIGVSHALGWAEVRADGSYGDTPFSAPRFRFDKAQRQAIRAAGFDFVRLAVDVGPFLAFQGTARDRLDALLLGGARDLLDSDLGVIVDLHPSAMNQAYRPAALTAGVDAPEFRAVLALQQRLAGLLETLAESRASTGLPRLAFELMNEPEVSQAMWQPMLEACYGAARKGSTRLPLVLGGGSMNAASALTALDTRPFAGDPCLIYTYHDYAPWQFTHQGVRGNPAHALDAIPYPAPPSADATVAATRQRIAGLALDGSALEHALTAKRSLARYAGFDRSSLEKTFRQVNDWRIAQRLPAHAILLGEFGAHRTPYMDTPEGAAGRQRWLRDMRELAEAQGFAWAAWTYAGTGGFALAENETGPDFDAATRRALGLR</sequence>
<dbReference type="Pfam" id="PF00150">
    <property type="entry name" value="Cellulase"/>
    <property type="match status" value="1"/>
</dbReference>
<keyword evidence="3 4" id="KW-0326">Glycosidase</keyword>
<comment type="similarity">
    <text evidence="4">Belongs to the glycosyl hydrolase 5 (cellulase A) family.</text>
</comment>
<evidence type="ECO:0000256" key="1">
    <source>
        <dbReference type="ARBA" id="ARBA00022729"/>
    </source>
</evidence>
<keyword evidence="1 5" id="KW-0732">Signal</keyword>
<dbReference type="GO" id="GO:0005576">
    <property type="term" value="C:extracellular region"/>
    <property type="evidence" value="ECO:0007669"/>
    <property type="project" value="TreeGrafter"/>
</dbReference>
<dbReference type="PANTHER" id="PTHR31297">
    <property type="entry name" value="GLUCAN ENDO-1,6-BETA-GLUCOSIDASE B"/>
    <property type="match status" value="1"/>
</dbReference>
<feature type="domain" description="Glycoside hydrolase family 5" evidence="6">
    <location>
        <begin position="69"/>
        <end position="382"/>
    </location>
</feature>
<organism evidence="7">
    <name type="scientific">Bosea sp. NBC_00436</name>
    <dbReference type="NCBI Taxonomy" id="2969620"/>
    <lineage>
        <taxon>Bacteria</taxon>
        <taxon>Pseudomonadati</taxon>
        <taxon>Pseudomonadota</taxon>
        <taxon>Alphaproteobacteria</taxon>
        <taxon>Hyphomicrobiales</taxon>
        <taxon>Boseaceae</taxon>
        <taxon>Bosea</taxon>
    </lineage>
</organism>
<evidence type="ECO:0000256" key="4">
    <source>
        <dbReference type="RuleBase" id="RU361153"/>
    </source>
</evidence>
<dbReference type="InterPro" id="IPR050386">
    <property type="entry name" value="Glycosyl_hydrolase_5"/>
</dbReference>
<feature type="chain" id="PRO_5038564840" evidence="5">
    <location>
        <begin position="23"/>
        <end position="410"/>
    </location>
</feature>
<dbReference type="Gene3D" id="3.20.20.80">
    <property type="entry name" value="Glycosidases"/>
    <property type="match status" value="1"/>
</dbReference>
<feature type="signal peptide" evidence="5">
    <location>
        <begin position="1"/>
        <end position="22"/>
    </location>
</feature>
<gene>
    <name evidence="7" type="ORF">NWE54_25645</name>
</gene>
<accession>A0A9E7ZU06</accession>
<proteinExistence type="inferred from homology"/>
<evidence type="ECO:0000256" key="3">
    <source>
        <dbReference type="ARBA" id="ARBA00023295"/>
    </source>
</evidence>
<evidence type="ECO:0000256" key="5">
    <source>
        <dbReference type="SAM" id="SignalP"/>
    </source>
</evidence>
<keyword evidence="2 4" id="KW-0378">Hydrolase</keyword>
<dbReference type="SUPFAM" id="SSF51445">
    <property type="entry name" value="(Trans)glycosidases"/>
    <property type="match status" value="1"/>
</dbReference>
<dbReference type="InterPro" id="IPR017853">
    <property type="entry name" value="GH"/>
</dbReference>
<dbReference type="PANTHER" id="PTHR31297:SF17">
    <property type="entry name" value="ENDOGLUCANASE"/>
    <property type="match status" value="1"/>
</dbReference>
<evidence type="ECO:0000313" key="7">
    <source>
        <dbReference type="EMBL" id="UZF87092.1"/>
    </source>
</evidence>
<reference evidence="7" key="1">
    <citation type="submission" date="2022-08" db="EMBL/GenBank/DDBJ databases">
        <title>Complete Genome Sequences of 2 Bosea sp. soil isolates.</title>
        <authorList>
            <person name="Alvarez Arevalo M."/>
            <person name="Sterndorff E.B."/>
            <person name="Faurdal D."/>
            <person name="Joergensen T.S."/>
            <person name="Weber T."/>
        </authorList>
    </citation>
    <scope>NUCLEOTIDE SEQUENCE</scope>
    <source>
        <strain evidence="7">NBC_00436</strain>
    </source>
</reference>
<dbReference type="AlphaFoldDB" id="A0A9E7ZU06"/>
<evidence type="ECO:0000259" key="6">
    <source>
        <dbReference type="Pfam" id="PF00150"/>
    </source>
</evidence>
<dbReference type="GO" id="GO:0008422">
    <property type="term" value="F:beta-glucosidase activity"/>
    <property type="evidence" value="ECO:0007669"/>
    <property type="project" value="TreeGrafter"/>
</dbReference>
<dbReference type="InterPro" id="IPR001547">
    <property type="entry name" value="Glyco_hydro_5"/>
</dbReference>
<name>A0A9E7ZU06_9HYPH</name>
<dbReference type="GO" id="GO:0009986">
    <property type="term" value="C:cell surface"/>
    <property type="evidence" value="ECO:0007669"/>
    <property type="project" value="TreeGrafter"/>
</dbReference>
<dbReference type="GO" id="GO:0009251">
    <property type="term" value="P:glucan catabolic process"/>
    <property type="evidence" value="ECO:0007669"/>
    <property type="project" value="TreeGrafter"/>
</dbReference>
<dbReference type="EMBL" id="CP102774">
    <property type="protein sequence ID" value="UZF87092.1"/>
    <property type="molecule type" value="Genomic_DNA"/>
</dbReference>